<dbReference type="InterPro" id="IPR011417">
    <property type="entry name" value="ANTH_dom"/>
</dbReference>
<name>A0A1E5WJR9_9POAL</name>
<evidence type="ECO:0000313" key="4">
    <source>
        <dbReference type="Proteomes" id="UP000095767"/>
    </source>
</evidence>
<proteinExistence type="predicted"/>
<dbReference type="Gene3D" id="1.25.40.90">
    <property type="match status" value="1"/>
</dbReference>
<gene>
    <name evidence="3" type="ORF">BAE44_0001304</name>
</gene>
<feature type="domain" description="AP180 N-terminal homology (ANTH)" evidence="2">
    <location>
        <begin position="2"/>
        <end position="97"/>
    </location>
</feature>
<evidence type="ECO:0000256" key="1">
    <source>
        <dbReference type="SAM" id="SignalP"/>
    </source>
</evidence>
<dbReference type="OrthoDB" id="682511at2759"/>
<comment type="caution">
    <text evidence="3">The sequence shown here is derived from an EMBL/GenBank/DDBJ whole genome shotgun (WGS) entry which is preliminary data.</text>
</comment>
<keyword evidence="1" id="KW-0732">Signal</keyword>
<dbReference type="EMBL" id="LWDX02004634">
    <property type="protein sequence ID" value="OEL37675.1"/>
    <property type="molecule type" value="Genomic_DNA"/>
</dbReference>
<dbReference type="InterPro" id="IPR008942">
    <property type="entry name" value="ENTH_VHS"/>
</dbReference>
<dbReference type="GO" id="GO:0005546">
    <property type="term" value="F:phosphatidylinositol-4,5-bisphosphate binding"/>
    <property type="evidence" value="ECO:0007669"/>
    <property type="project" value="TreeGrafter"/>
</dbReference>
<evidence type="ECO:0000313" key="3">
    <source>
        <dbReference type="EMBL" id="OEL37675.1"/>
    </source>
</evidence>
<dbReference type="GO" id="GO:0072583">
    <property type="term" value="P:clathrin-dependent endocytosis"/>
    <property type="evidence" value="ECO:0007669"/>
    <property type="project" value="InterPro"/>
</dbReference>
<evidence type="ECO:0000259" key="2">
    <source>
        <dbReference type="Pfam" id="PF07651"/>
    </source>
</evidence>
<feature type="chain" id="PRO_5009189387" description="AP180 N-terminal homology (ANTH) domain-containing protein" evidence="1">
    <location>
        <begin position="27"/>
        <end position="104"/>
    </location>
</feature>
<reference evidence="3 4" key="1">
    <citation type="submission" date="2016-09" db="EMBL/GenBank/DDBJ databases">
        <title>The draft genome of Dichanthelium oligosanthes: A C3 panicoid grass species.</title>
        <authorList>
            <person name="Studer A.J."/>
            <person name="Schnable J.C."/>
            <person name="Brutnell T.P."/>
        </authorList>
    </citation>
    <scope>NUCLEOTIDE SEQUENCE [LARGE SCALE GENOMIC DNA]</scope>
    <source>
        <strain evidence="4">cv. Kellogg 1175</strain>
        <tissue evidence="3">Leaf</tissue>
    </source>
</reference>
<keyword evidence="4" id="KW-1185">Reference proteome</keyword>
<dbReference type="InterPro" id="IPR045192">
    <property type="entry name" value="AP180-like"/>
</dbReference>
<dbReference type="Proteomes" id="UP000095767">
    <property type="component" value="Unassembled WGS sequence"/>
</dbReference>
<dbReference type="GO" id="GO:0030136">
    <property type="term" value="C:clathrin-coated vesicle"/>
    <property type="evidence" value="ECO:0007669"/>
    <property type="project" value="TreeGrafter"/>
</dbReference>
<protein>
    <recommendedName>
        <fullName evidence="2">AP180 N-terminal homology (ANTH) domain-containing protein</fullName>
    </recommendedName>
</protein>
<organism evidence="3 4">
    <name type="scientific">Dichanthelium oligosanthes</name>
    <dbReference type="NCBI Taxonomy" id="888268"/>
    <lineage>
        <taxon>Eukaryota</taxon>
        <taxon>Viridiplantae</taxon>
        <taxon>Streptophyta</taxon>
        <taxon>Embryophyta</taxon>
        <taxon>Tracheophyta</taxon>
        <taxon>Spermatophyta</taxon>
        <taxon>Magnoliopsida</taxon>
        <taxon>Liliopsida</taxon>
        <taxon>Poales</taxon>
        <taxon>Poaceae</taxon>
        <taxon>PACMAD clade</taxon>
        <taxon>Panicoideae</taxon>
        <taxon>Panicodae</taxon>
        <taxon>Paniceae</taxon>
        <taxon>Dichantheliinae</taxon>
        <taxon>Dichanthelium</taxon>
    </lineage>
</organism>
<dbReference type="PANTHER" id="PTHR22951">
    <property type="entry name" value="CLATHRIN ASSEMBLY PROTEIN"/>
    <property type="match status" value="1"/>
</dbReference>
<dbReference type="GO" id="GO:0032050">
    <property type="term" value="F:clathrin heavy chain binding"/>
    <property type="evidence" value="ECO:0007669"/>
    <property type="project" value="TreeGrafter"/>
</dbReference>
<dbReference type="AlphaFoldDB" id="A0A1E5WJR9"/>
<dbReference type="PANTHER" id="PTHR22951:SF19">
    <property type="entry name" value="OS08G0467300 PROTEIN"/>
    <property type="match status" value="1"/>
</dbReference>
<dbReference type="GO" id="GO:0005905">
    <property type="term" value="C:clathrin-coated pit"/>
    <property type="evidence" value="ECO:0007669"/>
    <property type="project" value="TreeGrafter"/>
</dbReference>
<dbReference type="STRING" id="888268.A0A1E5WJR9"/>
<dbReference type="GO" id="GO:0048268">
    <property type="term" value="P:clathrin coat assembly"/>
    <property type="evidence" value="ECO:0007669"/>
    <property type="project" value="InterPro"/>
</dbReference>
<dbReference type="GO" id="GO:0005545">
    <property type="term" value="F:1-phosphatidylinositol binding"/>
    <property type="evidence" value="ECO:0007669"/>
    <property type="project" value="TreeGrafter"/>
</dbReference>
<dbReference type="GO" id="GO:0006900">
    <property type="term" value="P:vesicle budding from membrane"/>
    <property type="evidence" value="ECO:0007669"/>
    <property type="project" value="TreeGrafter"/>
</dbReference>
<sequence>MWALACRAGRTRCWAMALKAFMLAHGLLLQSDLALRAARLGRVPFDLTDFCDRLLPPSKSSGLSAFVRAYFRFLDTRSLFADQELDDASGEADDEDAQLDRLTK</sequence>
<accession>A0A1E5WJR9</accession>
<dbReference type="GO" id="GO:0000149">
    <property type="term" value="F:SNARE binding"/>
    <property type="evidence" value="ECO:0007669"/>
    <property type="project" value="TreeGrafter"/>
</dbReference>
<feature type="signal peptide" evidence="1">
    <location>
        <begin position="1"/>
        <end position="26"/>
    </location>
</feature>
<dbReference type="SUPFAM" id="SSF48464">
    <property type="entry name" value="ENTH/VHS domain"/>
    <property type="match status" value="1"/>
</dbReference>
<dbReference type="Pfam" id="PF07651">
    <property type="entry name" value="ANTH"/>
    <property type="match status" value="1"/>
</dbReference>